<feature type="transmembrane region" description="Helical" evidence="2">
    <location>
        <begin position="7"/>
        <end position="26"/>
    </location>
</feature>
<dbReference type="Pfam" id="PF00702">
    <property type="entry name" value="Hydrolase"/>
    <property type="match status" value="1"/>
</dbReference>
<dbReference type="AlphaFoldDB" id="A0A915P7K3"/>
<keyword evidence="4" id="KW-1185">Reference proteome</keyword>
<evidence type="ECO:0000259" key="3">
    <source>
        <dbReference type="Pfam" id="PF03016"/>
    </source>
</evidence>
<keyword evidence="2" id="KW-1133">Transmembrane helix</keyword>
<accession>A0A915P7K3</accession>
<evidence type="ECO:0000313" key="5">
    <source>
        <dbReference type="WBParaSite" id="scf7180000423244.g10499"/>
    </source>
</evidence>
<dbReference type="GO" id="GO:0016020">
    <property type="term" value="C:membrane"/>
    <property type="evidence" value="ECO:0007669"/>
    <property type="project" value="TreeGrafter"/>
</dbReference>
<dbReference type="PANTHER" id="PTHR43520:SF8">
    <property type="entry name" value="P-TYPE CU(+) TRANSPORTER"/>
    <property type="match status" value="1"/>
</dbReference>
<sequence length="454" mass="52108">MWKRPKHWLFLLLLIFVNLIIIWIKFCDDSLEIKYSNKIIKNQNNYGDWANCSISKCLDLRKCLLHPERRLSIYVQPILRFVDLEEDLFECSALPSTEFLEIRKIILQSEFNEEEASKACLILPGLDLLSLLDCPIENYIKLLNIAKSVLPINSNLILFNFLANQHYLNRSFPFPVIFVSSQHSIHSFRPAIDFSIPLPIPGNSPTSSISTSNNQRIIDILIPLEFSNNLNDKNLIFSTFINKSSFRIKFVKKCRDSDELLNFRICDVFSDKYLSEIDEMIEISNFIFISDNLFFPQMFIWKALRGGAIPVILSDSILLPFYDLIDWSRFSFIFVSSLLPKVPQILQSQSPNRLFEMKEMGKLIFSKYFSSIKNILFSTISAIEGRIIPGKSKRRIAAVISIVDEVKQLFAEVLPNQKKDKIQQFQVNDNIVAMVGDGVNDSPTLAAANVGIAI</sequence>
<dbReference type="InterPro" id="IPR040911">
    <property type="entry name" value="Exostosin_GT47"/>
</dbReference>
<keyword evidence="2" id="KW-0812">Transmembrane</keyword>
<feature type="domain" description="Exostosin GT47" evidence="3">
    <location>
        <begin position="181"/>
        <end position="348"/>
    </location>
</feature>
<protein>
    <submittedName>
        <fullName evidence="5">Exostosin GT47 domain-containing protein</fullName>
    </submittedName>
</protein>
<dbReference type="SUPFAM" id="SSF56784">
    <property type="entry name" value="HAD-like"/>
    <property type="match status" value="1"/>
</dbReference>
<reference evidence="5" key="1">
    <citation type="submission" date="2022-11" db="UniProtKB">
        <authorList>
            <consortium name="WormBaseParasite"/>
        </authorList>
    </citation>
    <scope>IDENTIFICATION</scope>
</reference>
<dbReference type="GO" id="GO:0043682">
    <property type="term" value="F:P-type divalent copper transporter activity"/>
    <property type="evidence" value="ECO:0007669"/>
    <property type="project" value="TreeGrafter"/>
</dbReference>
<dbReference type="GO" id="GO:0055070">
    <property type="term" value="P:copper ion homeostasis"/>
    <property type="evidence" value="ECO:0007669"/>
    <property type="project" value="TreeGrafter"/>
</dbReference>
<proteinExistence type="predicted"/>
<dbReference type="Proteomes" id="UP000887560">
    <property type="component" value="Unplaced"/>
</dbReference>
<dbReference type="PANTHER" id="PTHR43520">
    <property type="entry name" value="ATP7, ISOFORM B"/>
    <property type="match status" value="1"/>
</dbReference>
<evidence type="ECO:0000313" key="4">
    <source>
        <dbReference type="Proteomes" id="UP000887560"/>
    </source>
</evidence>
<dbReference type="Pfam" id="PF03016">
    <property type="entry name" value="Exostosin_GT47"/>
    <property type="match status" value="1"/>
</dbReference>
<name>A0A915P7K3_9BILA</name>
<keyword evidence="1" id="KW-1278">Translocase</keyword>
<dbReference type="Gene3D" id="3.40.50.1000">
    <property type="entry name" value="HAD superfamily/HAD-like"/>
    <property type="match status" value="1"/>
</dbReference>
<evidence type="ECO:0000256" key="1">
    <source>
        <dbReference type="ARBA" id="ARBA00022967"/>
    </source>
</evidence>
<dbReference type="WBParaSite" id="scf7180000423244.g10499">
    <property type="protein sequence ID" value="scf7180000423244.g10499"/>
    <property type="gene ID" value="scf7180000423244.g10499"/>
</dbReference>
<dbReference type="GO" id="GO:0005507">
    <property type="term" value="F:copper ion binding"/>
    <property type="evidence" value="ECO:0007669"/>
    <property type="project" value="TreeGrafter"/>
</dbReference>
<keyword evidence="2" id="KW-0472">Membrane</keyword>
<dbReference type="InterPro" id="IPR036412">
    <property type="entry name" value="HAD-like_sf"/>
</dbReference>
<organism evidence="4 5">
    <name type="scientific">Meloidogyne floridensis</name>
    <dbReference type="NCBI Taxonomy" id="298350"/>
    <lineage>
        <taxon>Eukaryota</taxon>
        <taxon>Metazoa</taxon>
        <taxon>Ecdysozoa</taxon>
        <taxon>Nematoda</taxon>
        <taxon>Chromadorea</taxon>
        <taxon>Rhabditida</taxon>
        <taxon>Tylenchina</taxon>
        <taxon>Tylenchomorpha</taxon>
        <taxon>Tylenchoidea</taxon>
        <taxon>Meloidogynidae</taxon>
        <taxon>Meloidogyninae</taxon>
        <taxon>Meloidogyne</taxon>
    </lineage>
</organism>
<evidence type="ECO:0000256" key="2">
    <source>
        <dbReference type="SAM" id="Phobius"/>
    </source>
</evidence>
<dbReference type="InterPro" id="IPR023214">
    <property type="entry name" value="HAD_sf"/>
</dbReference>